<organism evidence="1 2">
    <name type="scientific">Pseudoxanthomonas suwonensis (strain 11-1)</name>
    <dbReference type="NCBI Taxonomy" id="743721"/>
    <lineage>
        <taxon>Bacteria</taxon>
        <taxon>Pseudomonadati</taxon>
        <taxon>Pseudomonadota</taxon>
        <taxon>Gammaproteobacteria</taxon>
        <taxon>Lysobacterales</taxon>
        <taxon>Lysobacteraceae</taxon>
        <taxon>Pseudoxanthomonas</taxon>
    </lineage>
</organism>
<gene>
    <name evidence="1" type="ordered locus">Psesu_1610</name>
</gene>
<protein>
    <recommendedName>
        <fullName evidence="3">DUF5666 domain-containing protein</fullName>
    </recommendedName>
</protein>
<dbReference type="PROSITE" id="PS51257">
    <property type="entry name" value="PROKAR_LIPOPROTEIN"/>
    <property type="match status" value="1"/>
</dbReference>
<reference evidence="1 2" key="1">
    <citation type="submission" date="2011-01" db="EMBL/GenBank/DDBJ databases">
        <title>Complete sequence of Pseudoxanthomonas suwonensis 11-1.</title>
        <authorList>
            <consortium name="US DOE Joint Genome Institute"/>
            <person name="Lucas S."/>
            <person name="Copeland A."/>
            <person name="Lapidus A."/>
            <person name="Cheng J.-F."/>
            <person name="Goodwin L."/>
            <person name="Pitluck S."/>
            <person name="Teshima H."/>
            <person name="Detter J.C."/>
            <person name="Han C."/>
            <person name="Tapia R."/>
            <person name="Land M."/>
            <person name="Hauser L."/>
            <person name="Kyrpides N."/>
            <person name="Ivanova N."/>
            <person name="Ovchinnikova G."/>
            <person name="Siebers A.K."/>
            <person name="Allgaier M."/>
            <person name="Thelen M.P."/>
            <person name="Hugenholtz P."/>
            <person name="Gladden J."/>
            <person name="Woyke T."/>
        </authorList>
    </citation>
    <scope>NUCLEOTIDE SEQUENCE [LARGE SCALE GENOMIC DNA]</scope>
    <source>
        <strain evidence="2">11-1</strain>
    </source>
</reference>
<dbReference type="STRING" id="743721.Psesu_1610"/>
<dbReference type="RefSeq" id="WP_013535283.1">
    <property type="nucleotide sequence ID" value="NC_014924.1"/>
</dbReference>
<evidence type="ECO:0000313" key="2">
    <source>
        <dbReference type="Proteomes" id="UP000008632"/>
    </source>
</evidence>
<accession>E6WTF6</accession>
<sequence>MQQSPGRLPLAFPLVLVLALVVVACATPRGQTGSAGQNVAIAGTVASINTQPWAYDGHAVVEVDVPDRGRVAVQLPARWNLCKAQPVDVEALQVGMRVQAVGALEQAEQVTLTVCADAAHGLAPI</sequence>
<dbReference type="EMBL" id="CP002446">
    <property type="protein sequence ID" value="ADV27455.1"/>
    <property type="molecule type" value="Genomic_DNA"/>
</dbReference>
<dbReference type="OrthoDB" id="5976085at2"/>
<dbReference type="KEGG" id="psu:Psesu_1610"/>
<dbReference type="HOGENOM" id="CLU_1990818_0_0_6"/>
<dbReference type="Proteomes" id="UP000008632">
    <property type="component" value="Chromosome"/>
</dbReference>
<dbReference type="AlphaFoldDB" id="E6WTF6"/>
<name>E6WTF6_PSEUU</name>
<evidence type="ECO:0000313" key="1">
    <source>
        <dbReference type="EMBL" id="ADV27455.1"/>
    </source>
</evidence>
<keyword evidence="2" id="KW-1185">Reference proteome</keyword>
<proteinExistence type="predicted"/>
<evidence type="ECO:0008006" key="3">
    <source>
        <dbReference type="Google" id="ProtNLM"/>
    </source>
</evidence>